<evidence type="ECO:0000256" key="5">
    <source>
        <dbReference type="ARBA" id="ARBA00023284"/>
    </source>
</evidence>
<dbReference type="InterPro" id="IPR017937">
    <property type="entry name" value="Thioredoxin_CS"/>
</dbReference>
<protein>
    <recommendedName>
        <fullName evidence="6 7">Thioredoxin</fullName>
    </recommendedName>
</protein>
<dbReference type="Gene3D" id="3.40.30.10">
    <property type="entry name" value="Glutaredoxin"/>
    <property type="match status" value="1"/>
</dbReference>
<dbReference type="InterPro" id="IPR036249">
    <property type="entry name" value="Thioredoxin-like_sf"/>
</dbReference>
<dbReference type="SUPFAM" id="SSF52833">
    <property type="entry name" value="Thioredoxin-like"/>
    <property type="match status" value="1"/>
</dbReference>
<keyword evidence="2" id="KW-0813">Transport</keyword>
<dbReference type="PANTHER" id="PTHR45663">
    <property type="entry name" value="GEO12009P1"/>
    <property type="match status" value="1"/>
</dbReference>
<keyword evidence="10" id="KW-1185">Reference proteome</keyword>
<dbReference type="InterPro" id="IPR005746">
    <property type="entry name" value="Thioredoxin"/>
</dbReference>
<evidence type="ECO:0000256" key="3">
    <source>
        <dbReference type="ARBA" id="ARBA00022982"/>
    </source>
</evidence>
<dbReference type="Proteomes" id="UP001604335">
    <property type="component" value="Unassembled WGS sequence"/>
</dbReference>
<keyword evidence="5" id="KW-0676">Redox-active center</keyword>
<reference evidence="10" key="1">
    <citation type="journal article" date="2024" name="Algal Res.">
        <title>Biochemical, toxicological and genomic investigation of a high-biomass producing Limnothrix strain isolated from Italian shallow drinking water reservoir.</title>
        <authorList>
            <person name="Simonazzi M."/>
            <person name="Shishido T.K."/>
            <person name="Delbaje E."/>
            <person name="Wahlsten M."/>
            <person name="Fewer D.P."/>
            <person name="Sivonen K."/>
            <person name="Pezzolesi L."/>
            <person name="Pistocchi R."/>
        </authorList>
    </citation>
    <scope>NUCLEOTIDE SEQUENCE [LARGE SCALE GENOMIC DNA]</scope>
    <source>
        <strain evidence="10">LRLZ20PSL1</strain>
    </source>
</reference>
<feature type="domain" description="Thioredoxin" evidence="8">
    <location>
        <begin position="1"/>
        <end position="105"/>
    </location>
</feature>
<dbReference type="CDD" id="cd02947">
    <property type="entry name" value="TRX_family"/>
    <property type="match status" value="1"/>
</dbReference>
<evidence type="ECO:0000313" key="10">
    <source>
        <dbReference type="Proteomes" id="UP001604335"/>
    </source>
</evidence>
<dbReference type="EMBL" id="JAZAQF010000012">
    <property type="protein sequence ID" value="MFG3816421.1"/>
    <property type="molecule type" value="Genomic_DNA"/>
</dbReference>
<keyword evidence="3" id="KW-0249">Electron transport</keyword>
<evidence type="ECO:0000256" key="4">
    <source>
        <dbReference type="ARBA" id="ARBA00023157"/>
    </source>
</evidence>
<keyword evidence="4" id="KW-1015">Disulfide bond</keyword>
<name>A0ABW7C915_9CYAN</name>
<evidence type="ECO:0000259" key="8">
    <source>
        <dbReference type="PROSITE" id="PS51352"/>
    </source>
</evidence>
<dbReference type="Pfam" id="PF00085">
    <property type="entry name" value="Thioredoxin"/>
    <property type="match status" value="1"/>
</dbReference>
<evidence type="ECO:0000256" key="6">
    <source>
        <dbReference type="NCBIfam" id="TIGR01068"/>
    </source>
</evidence>
<evidence type="ECO:0000256" key="2">
    <source>
        <dbReference type="ARBA" id="ARBA00022448"/>
    </source>
</evidence>
<evidence type="ECO:0000256" key="1">
    <source>
        <dbReference type="ARBA" id="ARBA00008987"/>
    </source>
</evidence>
<dbReference type="PANTHER" id="PTHR45663:SF15">
    <property type="entry name" value="THIOREDOXIN Y1, CHLOROPLASTIC"/>
    <property type="match status" value="1"/>
</dbReference>
<dbReference type="RefSeq" id="WP_393010304.1">
    <property type="nucleotide sequence ID" value="NZ_JAZAQF010000012.1"/>
</dbReference>
<dbReference type="NCBIfam" id="TIGR01068">
    <property type="entry name" value="thioredoxin"/>
    <property type="match status" value="1"/>
</dbReference>
<sequence length="105" mass="11920">MATSKEFTSFDAMIQEAEKPVLVDFYATWCGPCQLLSPVLEEVSVRLHDHLQVVKIDADRYPDLATQHQVTALPTLILFKDGQAIDRIEGFMKADHLIAHLERKL</sequence>
<evidence type="ECO:0000256" key="7">
    <source>
        <dbReference type="PIRNR" id="PIRNR000077"/>
    </source>
</evidence>
<comment type="similarity">
    <text evidence="1 7">Belongs to the thioredoxin family.</text>
</comment>
<evidence type="ECO:0000313" key="9">
    <source>
        <dbReference type="EMBL" id="MFG3816421.1"/>
    </source>
</evidence>
<organism evidence="9 10">
    <name type="scientific">Limnothrix redekei LRLZ20PSL1</name>
    <dbReference type="NCBI Taxonomy" id="3112953"/>
    <lineage>
        <taxon>Bacteria</taxon>
        <taxon>Bacillati</taxon>
        <taxon>Cyanobacteriota</taxon>
        <taxon>Cyanophyceae</taxon>
        <taxon>Pseudanabaenales</taxon>
        <taxon>Pseudanabaenaceae</taxon>
        <taxon>Limnothrix</taxon>
    </lineage>
</organism>
<comment type="caution">
    <text evidence="9">The sequence shown here is derived from an EMBL/GenBank/DDBJ whole genome shotgun (WGS) entry which is preliminary data.</text>
</comment>
<dbReference type="PROSITE" id="PS51352">
    <property type="entry name" value="THIOREDOXIN_2"/>
    <property type="match status" value="1"/>
</dbReference>
<dbReference type="PRINTS" id="PR00421">
    <property type="entry name" value="THIOREDOXIN"/>
</dbReference>
<dbReference type="PIRSF" id="PIRSF000077">
    <property type="entry name" value="Thioredoxin"/>
    <property type="match status" value="1"/>
</dbReference>
<dbReference type="PROSITE" id="PS00194">
    <property type="entry name" value="THIOREDOXIN_1"/>
    <property type="match status" value="1"/>
</dbReference>
<proteinExistence type="inferred from homology"/>
<accession>A0ABW7C915</accession>
<dbReference type="InterPro" id="IPR013766">
    <property type="entry name" value="Thioredoxin_domain"/>
</dbReference>
<gene>
    <name evidence="9" type="primary">trxA</name>
    <name evidence="9" type="ORF">VPK24_02140</name>
</gene>